<keyword evidence="2" id="KW-0963">Cytoplasm</keyword>
<dbReference type="Proteomes" id="UP000178272">
    <property type="component" value="Unassembled WGS sequence"/>
</dbReference>
<dbReference type="CDD" id="cd00817">
    <property type="entry name" value="ValRS_core"/>
    <property type="match status" value="1"/>
</dbReference>
<organism evidence="13 14">
    <name type="scientific">Candidatus Blackburnbacteria bacterium RIFCSPHIGHO2_12_FULL_41_13b</name>
    <dbReference type="NCBI Taxonomy" id="1797517"/>
    <lineage>
        <taxon>Bacteria</taxon>
        <taxon>Candidatus Blackburniibacteriota</taxon>
    </lineage>
</organism>
<dbReference type="PROSITE" id="PS00178">
    <property type="entry name" value="AA_TRNA_LIGASE_I"/>
    <property type="match status" value="1"/>
</dbReference>
<accession>A0A1G1VBI8</accession>
<keyword evidence="7 10" id="KW-0030">Aminoacyl-tRNA synthetase</keyword>
<comment type="caution">
    <text evidence="13">The sequence shown here is derived from an EMBL/GenBank/DDBJ whole genome shotgun (WGS) entry which is preliminary data.</text>
</comment>
<protein>
    <recommendedName>
        <fullName evidence="1 9">Valine--tRNA ligase</fullName>
        <ecNumber evidence="1 9">6.1.1.9</ecNumber>
    </recommendedName>
</protein>
<dbReference type="InterPro" id="IPR009080">
    <property type="entry name" value="tRNAsynth_Ia_anticodon-bd"/>
</dbReference>
<dbReference type="Gene3D" id="1.10.730.10">
    <property type="entry name" value="Isoleucyl-tRNA Synthetase, Domain 1"/>
    <property type="match status" value="1"/>
</dbReference>
<evidence type="ECO:0000259" key="11">
    <source>
        <dbReference type="Pfam" id="PF00133"/>
    </source>
</evidence>
<dbReference type="STRING" id="1797517.A3F61_01550"/>
<evidence type="ECO:0000256" key="2">
    <source>
        <dbReference type="ARBA" id="ARBA00022490"/>
    </source>
</evidence>
<comment type="similarity">
    <text evidence="10">Belongs to the class-I aminoacyl-tRNA synthetase family.</text>
</comment>
<dbReference type="Pfam" id="PF08264">
    <property type="entry name" value="Anticodon_1"/>
    <property type="match status" value="1"/>
</dbReference>
<dbReference type="PANTHER" id="PTHR11946">
    <property type="entry name" value="VALYL-TRNA SYNTHETASES"/>
    <property type="match status" value="1"/>
</dbReference>
<dbReference type="Gene3D" id="3.90.740.10">
    <property type="entry name" value="Valyl/Leucyl/Isoleucyl-tRNA synthetase, editing domain"/>
    <property type="match status" value="1"/>
</dbReference>
<dbReference type="SUPFAM" id="SSF52374">
    <property type="entry name" value="Nucleotidylyl transferase"/>
    <property type="match status" value="1"/>
</dbReference>
<dbReference type="PRINTS" id="PR00986">
    <property type="entry name" value="TRNASYNTHVAL"/>
</dbReference>
<dbReference type="CDD" id="cd07962">
    <property type="entry name" value="Anticodon_Ia_Val"/>
    <property type="match status" value="1"/>
</dbReference>
<dbReference type="SUPFAM" id="SSF50677">
    <property type="entry name" value="ValRS/IleRS/LeuRS editing domain"/>
    <property type="match status" value="1"/>
</dbReference>
<evidence type="ECO:0000313" key="13">
    <source>
        <dbReference type="EMBL" id="OGY12780.1"/>
    </source>
</evidence>
<keyword evidence="6 10" id="KW-0648">Protein biosynthesis</keyword>
<sequence>MDKIYDHKQHEKDIYTFWEKGGYFPPSPKATEGQGKPFTIIMPPPNANDPLHIGHARFVAIEDTLIRYHRMKGEPTLWLPGADHAGIETQFVFEKRLKEQGKSRFDFDRDTLFKMIWDYVQKNKGVMENQLRTLGASCDWTRNKFTLDPEIQKIVYKTFKKLSDDRLLYRGDRLVNYCTVCGTGYSELEVDRIERTDPLYYVRYKKTDSADYVVVATTRPEPIFADTHLAVNPKDKKNKDLIGIKVLNPLTKQEMEIIGDEFVDPEFGTGIVKLTPAHDFNDFQVAEKHNLPIVRAINPDGKISQAGGKYAGLYVKKARAAIVHDLQENGLIEKIDEKYQHVVGICYRCKTTIEPMTQEQWFVKIRPLADKALQAVKKGEVKFSAERFEKIAIHWLKNFRDWNISRQITWGMTIPAWQCGECDQWIITDSEAPIECSCGSRNLVQDPDTFDTWFSSGQWPFATLQTTEPGDFEYFYPTFVMNTGYDIVPFWVLRMIMLGLYATGKVPFKNVLVHGLVRDAQGQKISKSKGNVINPIEMADKYGTDALRMGILWGVLVESDIALSENNIRGQRNFGNKIWNVARFVLSQDIGHRTQNTEKNEGDKRILSELKESTKKITVALDDYRLSEAAEELYEFVWKKLADVYIEKTKDRREDAQPTLLFVLQESLKLAHPFMPFITEAIWKIARIKNKEHGTRFFNEEALIVAEWPKG</sequence>
<dbReference type="Pfam" id="PF00133">
    <property type="entry name" value="tRNA-synt_1"/>
    <property type="match status" value="1"/>
</dbReference>
<dbReference type="AlphaFoldDB" id="A0A1G1VBI8"/>
<evidence type="ECO:0000256" key="9">
    <source>
        <dbReference type="NCBIfam" id="TIGR00422"/>
    </source>
</evidence>
<evidence type="ECO:0000256" key="10">
    <source>
        <dbReference type="RuleBase" id="RU363035"/>
    </source>
</evidence>
<evidence type="ECO:0000256" key="5">
    <source>
        <dbReference type="ARBA" id="ARBA00022840"/>
    </source>
</evidence>
<dbReference type="NCBIfam" id="TIGR00422">
    <property type="entry name" value="valS"/>
    <property type="match status" value="1"/>
</dbReference>
<comment type="catalytic activity">
    <reaction evidence="8">
        <text>tRNA(Val) + L-valine + ATP = L-valyl-tRNA(Val) + AMP + diphosphate</text>
        <dbReference type="Rhea" id="RHEA:10704"/>
        <dbReference type="Rhea" id="RHEA-COMP:9672"/>
        <dbReference type="Rhea" id="RHEA-COMP:9708"/>
        <dbReference type="ChEBI" id="CHEBI:30616"/>
        <dbReference type="ChEBI" id="CHEBI:33019"/>
        <dbReference type="ChEBI" id="CHEBI:57762"/>
        <dbReference type="ChEBI" id="CHEBI:78442"/>
        <dbReference type="ChEBI" id="CHEBI:78537"/>
        <dbReference type="ChEBI" id="CHEBI:456215"/>
        <dbReference type="EC" id="6.1.1.9"/>
    </reaction>
</comment>
<proteinExistence type="inferred from homology"/>
<evidence type="ECO:0000256" key="3">
    <source>
        <dbReference type="ARBA" id="ARBA00022598"/>
    </source>
</evidence>
<keyword evidence="3 10" id="KW-0436">Ligase</keyword>
<evidence type="ECO:0000256" key="4">
    <source>
        <dbReference type="ARBA" id="ARBA00022741"/>
    </source>
</evidence>
<keyword evidence="4 10" id="KW-0547">Nucleotide-binding</keyword>
<evidence type="ECO:0000259" key="12">
    <source>
        <dbReference type="Pfam" id="PF08264"/>
    </source>
</evidence>
<keyword evidence="5 10" id="KW-0067">ATP-binding</keyword>
<dbReference type="InterPro" id="IPR033705">
    <property type="entry name" value="Anticodon_Ia_Val"/>
</dbReference>
<dbReference type="GO" id="GO:0006438">
    <property type="term" value="P:valyl-tRNA aminoacylation"/>
    <property type="evidence" value="ECO:0007669"/>
    <property type="project" value="UniProtKB-UniRule"/>
</dbReference>
<dbReference type="InterPro" id="IPR002300">
    <property type="entry name" value="aa-tRNA-synth_Ia"/>
</dbReference>
<dbReference type="Gene3D" id="3.40.50.620">
    <property type="entry name" value="HUPs"/>
    <property type="match status" value="2"/>
</dbReference>
<feature type="domain" description="Aminoacyl-tRNA synthetase class Ia" evidence="11">
    <location>
        <begin position="14"/>
        <end position="560"/>
    </location>
</feature>
<dbReference type="InterPro" id="IPR009008">
    <property type="entry name" value="Val/Leu/Ile-tRNA-synth_edit"/>
</dbReference>
<dbReference type="GO" id="GO:0002161">
    <property type="term" value="F:aminoacyl-tRNA deacylase activity"/>
    <property type="evidence" value="ECO:0007669"/>
    <property type="project" value="InterPro"/>
</dbReference>
<dbReference type="EMBL" id="MHCA01000006">
    <property type="protein sequence ID" value="OGY12780.1"/>
    <property type="molecule type" value="Genomic_DNA"/>
</dbReference>
<dbReference type="PANTHER" id="PTHR11946:SF93">
    <property type="entry name" value="VALINE--TRNA LIGASE, CHLOROPLASTIC_MITOCHONDRIAL 2"/>
    <property type="match status" value="1"/>
</dbReference>
<evidence type="ECO:0000256" key="6">
    <source>
        <dbReference type="ARBA" id="ARBA00022917"/>
    </source>
</evidence>
<evidence type="ECO:0000256" key="1">
    <source>
        <dbReference type="ARBA" id="ARBA00013169"/>
    </source>
</evidence>
<evidence type="ECO:0000256" key="8">
    <source>
        <dbReference type="ARBA" id="ARBA00047552"/>
    </source>
</evidence>
<dbReference type="InterPro" id="IPR013155">
    <property type="entry name" value="M/V/L/I-tRNA-synth_anticd-bd"/>
</dbReference>
<feature type="domain" description="Methionyl/Valyl/Leucyl/Isoleucyl-tRNA synthetase anticodon-binding" evidence="12">
    <location>
        <begin position="603"/>
        <end position="710"/>
    </location>
</feature>
<evidence type="ECO:0000256" key="7">
    <source>
        <dbReference type="ARBA" id="ARBA00023146"/>
    </source>
</evidence>
<evidence type="ECO:0000313" key="14">
    <source>
        <dbReference type="Proteomes" id="UP000178272"/>
    </source>
</evidence>
<dbReference type="SUPFAM" id="SSF47323">
    <property type="entry name" value="Anticodon-binding domain of a subclass of class I aminoacyl-tRNA synthetases"/>
    <property type="match status" value="1"/>
</dbReference>
<name>A0A1G1VBI8_9BACT</name>
<dbReference type="GO" id="GO:0005829">
    <property type="term" value="C:cytosol"/>
    <property type="evidence" value="ECO:0007669"/>
    <property type="project" value="TreeGrafter"/>
</dbReference>
<dbReference type="InterPro" id="IPR001412">
    <property type="entry name" value="aa-tRNA-synth_I_CS"/>
</dbReference>
<dbReference type="EC" id="6.1.1.9" evidence="1 9"/>
<dbReference type="InterPro" id="IPR014729">
    <property type="entry name" value="Rossmann-like_a/b/a_fold"/>
</dbReference>
<dbReference type="GO" id="GO:0005524">
    <property type="term" value="F:ATP binding"/>
    <property type="evidence" value="ECO:0007669"/>
    <property type="project" value="UniProtKB-KW"/>
</dbReference>
<dbReference type="NCBIfam" id="NF004349">
    <property type="entry name" value="PRK05729.1"/>
    <property type="match status" value="1"/>
</dbReference>
<dbReference type="GO" id="GO:0004832">
    <property type="term" value="F:valine-tRNA ligase activity"/>
    <property type="evidence" value="ECO:0007669"/>
    <property type="project" value="UniProtKB-UniRule"/>
</dbReference>
<reference evidence="13 14" key="1">
    <citation type="journal article" date="2016" name="Nat. Commun.">
        <title>Thousands of microbial genomes shed light on interconnected biogeochemical processes in an aquifer system.</title>
        <authorList>
            <person name="Anantharaman K."/>
            <person name="Brown C.T."/>
            <person name="Hug L.A."/>
            <person name="Sharon I."/>
            <person name="Castelle C.J."/>
            <person name="Probst A.J."/>
            <person name="Thomas B.C."/>
            <person name="Singh A."/>
            <person name="Wilkins M.J."/>
            <person name="Karaoz U."/>
            <person name="Brodie E.L."/>
            <person name="Williams K.H."/>
            <person name="Hubbard S.S."/>
            <person name="Banfield J.F."/>
        </authorList>
    </citation>
    <scope>NUCLEOTIDE SEQUENCE [LARGE SCALE GENOMIC DNA]</scope>
</reference>
<dbReference type="InterPro" id="IPR002303">
    <property type="entry name" value="Valyl-tRNA_ligase"/>
</dbReference>
<gene>
    <name evidence="13" type="ORF">A3F61_01550</name>
</gene>